<evidence type="ECO:0000313" key="3">
    <source>
        <dbReference type="EMBL" id="CEL95936.1"/>
    </source>
</evidence>
<evidence type="ECO:0000256" key="2">
    <source>
        <dbReference type="SAM" id="SignalP"/>
    </source>
</evidence>
<dbReference type="Proteomes" id="UP000041254">
    <property type="component" value="Unassembled WGS sequence"/>
</dbReference>
<evidence type="ECO:0000313" key="4">
    <source>
        <dbReference type="Proteomes" id="UP000041254"/>
    </source>
</evidence>
<accession>A0A0G4EIT7</accession>
<dbReference type="SUPFAM" id="SSF50494">
    <property type="entry name" value="Trypsin-like serine proteases"/>
    <property type="match status" value="1"/>
</dbReference>
<name>A0A0G4EIT7_VITBC</name>
<reference evidence="3 4" key="1">
    <citation type="submission" date="2014-11" db="EMBL/GenBank/DDBJ databases">
        <authorList>
            <person name="Zhu J."/>
            <person name="Qi W."/>
            <person name="Song R."/>
        </authorList>
    </citation>
    <scope>NUCLEOTIDE SEQUENCE [LARGE SCALE GENOMIC DNA]</scope>
</reference>
<keyword evidence="4" id="KW-1185">Reference proteome</keyword>
<keyword evidence="2" id="KW-0732">Signal</keyword>
<protein>
    <submittedName>
        <fullName evidence="3">Uncharacterized protein</fullName>
    </submittedName>
</protein>
<dbReference type="InterPro" id="IPR009003">
    <property type="entry name" value="Peptidase_S1_PA"/>
</dbReference>
<gene>
    <name evidence="3" type="ORF">Vbra_1674</name>
</gene>
<feature type="region of interest" description="Disordered" evidence="1">
    <location>
        <begin position="28"/>
        <end position="55"/>
    </location>
</feature>
<sequence>MWSIVRLGLALIACVCLASAWQSGAPLASQCPKEERPTHRPTPRPSSVERRATSSAGDVLDSVSYPFSVVKGPRLESLYDKYERGLDDVPLPLQASIFRLIPAHRFESPNGLLGDPAAYVLASTFLLDGPREPLFVTRSDKVIDADYVILQSTITNSTLLGRVVMKCPRWDVAFVKLHPPYTLDRYKQYVSDKLGGVVPEAFVAGNITNEGTGGTPVMTMGYLANSGSLYPADVEVGEDKLNYSPYDGPATNYGTLKDEASYIENGLMLSHDAVIPLGFSGGPTVDRSTGKVLGMSDAGLGSSDPDEEEADLPASLSVFAYKLLMLAEVDIPRLEREWSADETEVCFSEGLMKAGLASVSYNETAPLDGPEREVLPQIQWLREAFTEAVLRKHWDILSVAFGMENIKKEDLDDLPTPILFPQSCQHPRQKRLDTHVDRHQYLIPTVFELVGRNKTALDDMATEYALAYFQAYKDTAREQNEQQD</sequence>
<dbReference type="InParanoid" id="A0A0G4EIT7"/>
<feature type="signal peptide" evidence="2">
    <location>
        <begin position="1"/>
        <end position="20"/>
    </location>
</feature>
<dbReference type="VEuPathDB" id="CryptoDB:Vbra_1674"/>
<dbReference type="AlphaFoldDB" id="A0A0G4EIT7"/>
<proteinExistence type="predicted"/>
<feature type="chain" id="PRO_5005187385" evidence="2">
    <location>
        <begin position="21"/>
        <end position="484"/>
    </location>
</feature>
<dbReference type="PhylomeDB" id="A0A0G4EIT7"/>
<organism evidence="3 4">
    <name type="scientific">Vitrella brassicaformis (strain CCMP3155)</name>
    <dbReference type="NCBI Taxonomy" id="1169540"/>
    <lineage>
        <taxon>Eukaryota</taxon>
        <taxon>Sar</taxon>
        <taxon>Alveolata</taxon>
        <taxon>Colpodellida</taxon>
        <taxon>Vitrellaceae</taxon>
        <taxon>Vitrella</taxon>
    </lineage>
</organism>
<dbReference type="EMBL" id="CDMY01000241">
    <property type="protein sequence ID" value="CEL95936.1"/>
    <property type="molecule type" value="Genomic_DNA"/>
</dbReference>
<evidence type="ECO:0000256" key="1">
    <source>
        <dbReference type="SAM" id="MobiDB-lite"/>
    </source>
</evidence>